<evidence type="ECO:0000313" key="1">
    <source>
        <dbReference type="EMBL" id="KAK3390348.1"/>
    </source>
</evidence>
<reference evidence="1" key="1">
    <citation type="journal article" date="2023" name="Mol. Phylogenet. Evol.">
        <title>Genome-scale phylogeny and comparative genomics of the fungal order Sordariales.</title>
        <authorList>
            <person name="Hensen N."/>
            <person name="Bonometti L."/>
            <person name="Westerberg I."/>
            <person name="Brannstrom I.O."/>
            <person name="Guillou S."/>
            <person name="Cros-Aarteil S."/>
            <person name="Calhoun S."/>
            <person name="Haridas S."/>
            <person name="Kuo A."/>
            <person name="Mondo S."/>
            <person name="Pangilinan J."/>
            <person name="Riley R."/>
            <person name="LaButti K."/>
            <person name="Andreopoulos B."/>
            <person name="Lipzen A."/>
            <person name="Chen C."/>
            <person name="Yan M."/>
            <person name="Daum C."/>
            <person name="Ng V."/>
            <person name="Clum A."/>
            <person name="Steindorff A."/>
            <person name="Ohm R.A."/>
            <person name="Martin F."/>
            <person name="Silar P."/>
            <person name="Natvig D.O."/>
            <person name="Lalanne C."/>
            <person name="Gautier V."/>
            <person name="Ament-Velasquez S.L."/>
            <person name="Kruys A."/>
            <person name="Hutchinson M.I."/>
            <person name="Powell A.J."/>
            <person name="Barry K."/>
            <person name="Miller A.N."/>
            <person name="Grigoriev I.V."/>
            <person name="Debuchy R."/>
            <person name="Gladieux P."/>
            <person name="Hiltunen Thoren M."/>
            <person name="Johannesson H."/>
        </authorList>
    </citation>
    <scope>NUCLEOTIDE SEQUENCE</scope>
    <source>
        <strain evidence="1">CBS 232.78</strain>
    </source>
</reference>
<accession>A0AAE0NYX3</accession>
<proteinExistence type="predicted"/>
<dbReference type="EMBL" id="JAULSW010000002">
    <property type="protein sequence ID" value="KAK3390348.1"/>
    <property type="molecule type" value="Genomic_DNA"/>
</dbReference>
<keyword evidence="2" id="KW-1185">Reference proteome</keyword>
<evidence type="ECO:0000313" key="2">
    <source>
        <dbReference type="Proteomes" id="UP001285441"/>
    </source>
</evidence>
<reference evidence="1" key="2">
    <citation type="submission" date="2023-06" db="EMBL/GenBank/DDBJ databases">
        <authorList>
            <consortium name="Lawrence Berkeley National Laboratory"/>
            <person name="Haridas S."/>
            <person name="Hensen N."/>
            <person name="Bonometti L."/>
            <person name="Westerberg I."/>
            <person name="Brannstrom I.O."/>
            <person name="Guillou S."/>
            <person name="Cros-Aarteil S."/>
            <person name="Calhoun S."/>
            <person name="Kuo A."/>
            <person name="Mondo S."/>
            <person name="Pangilinan J."/>
            <person name="Riley R."/>
            <person name="LaButti K."/>
            <person name="Andreopoulos B."/>
            <person name="Lipzen A."/>
            <person name="Chen C."/>
            <person name="Yanf M."/>
            <person name="Daum C."/>
            <person name="Ng V."/>
            <person name="Clum A."/>
            <person name="Steindorff A."/>
            <person name="Ohm R."/>
            <person name="Martin F."/>
            <person name="Silar P."/>
            <person name="Natvig D."/>
            <person name="Lalanne C."/>
            <person name="Gautier V."/>
            <person name="Ament-velasquez S.L."/>
            <person name="Kruys A."/>
            <person name="Hutchinson M.I."/>
            <person name="Powell A.J."/>
            <person name="Barry K."/>
            <person name="Miller A.N."/>
            <person name="Grigoriev I.V."/>
            <person name="Debuchy R."/>
            <person name="Gladieux P."/>
            <person name="Thoren M.H."/>
            <person name="Johannesson H."/>
        </authorList>
    </citation>
    <scope>NUCLEOTIDE SEQUENCE</scope>
    <source>
        <strain evidence="1">CBS 232.78</strain>
    </source>
</reference>
<protein>
    <submittedName>
        <fullName evidence="1">Uncharacterized protein</fullName>
    </submittedName>
</protein>
<dbReference type="Proteomes" id="UP001285441">
    <property type="component" value="Unassembled WGS sequence"/>
</dbReference>
<name>A0AAE0NYX3_9PEZI</name>
<organism evidence="1 2">
    <name type="scientific">Podospora didyma</name>
    <dbReference type="NCBI Taxonomy" id="330526"/>
    <lineage>
        <taxon>Eukaryota</taxon>
        <taxon>Fungi</taxon>
        <taxon>Dikarya</taxon>
        <taxon>Ascomycota</taxon>
        <taxon>Pezizomycotina</taxon>
        <taxon>Sordariomycetes</taxon>
        <taxon>Sordariomycetidae</taxon>
        <taxon>Sordariales</taxon>
        <taxon>Podosporaceae</taxon>
        <taxon>Podospora</taxon>
    </lineage>
</organism>
<sequence>MAGQYANLHAPSRDRLCHPRPMFDGNLSYTTADAVEDLRVATSQDAIDTKHTSRSRVGQFRCQRHFSSDALQASRYNRQSLIDDTQQLDAYDRRLPEDRLLVPMRRHLYSTGLERHVLFGETTTKSTKMACDPITACPSNAPPSNLLSGVWALYELLCILLVLVYESTMVHDNCIADKLERAREPVHRAMLLGLNARQRDDKGTECQLGSQRAKAYPVWHLQDCGIEVKARKRVLHPPWSSE</sequence>
<comment type="caution">
    <text evidence="1">The sequence shown here is derived from an EMBL/GenBank/DDBJ whole genome shotgun (WGS) entry which is preliminary data.</text>
</comment>
<dbReference type="AlphaFoldDB" id="A0AAE0NYX3"/>
<gene>
    <name evidence="1" type="ORF">B0H63DRAFT_112197</name>
</gene>